<keyword evidence="2 4" id="KW-0560">Oxidoreductase</keyword>
<evidence type="ECO:0000256" key="2">
    <source>
        <dbReference type="ARBA" id="ARBA00023002"/>
    </source>
</evidence>
<dbReference type="AlphaFoldDB" id="A0A933LQU9"/>
<keyword evidence="1" id="KW-0479">Metal-binding</keyword>
<name>A0A933LQU9_UNCTE</name>
<accession>A0A933LQU9</accession>
<reference evidence="4" key="1">
    <citation type="submission" date="2020-07" db="EMBL/GenBank/DDBJ databases">
        <title>Huge and variable diversity of episymbiotic CPR bacteria and DPANN archaea in groundwater ecosystems.</title>
        <authorList>
            <person name="He C.Y."/>
            <person name="Keren R."/>
            <person name="Whittaker M."/>
            <person name="Farag I.F."/>
            <person name="Doudna J."/>
            <person name="Cate J.H.D."/>
            <person name="Banfield J.F."/>
        </authorList>
    </citation>
    <scope>NUCLEOTIDE SEQUENCE</scope>
    <source>
        <strain evidence="4">NC_groundwater_1482_Ag_S-0.65um_47_24</strain>
    </source>
</reference>
<dbReference type="PANTHER" id="PTHR30004:SF6">
    <property type="entry name" value="D-THREONATE 4-PHOSPHATE DEHYDROGENASE"/>
    <property type="match status" value="1"/>
</dbReference>
<dbReference type="Gene3D" id="3.40.718.10">
    <property type="entry name" value="Isopropylmalate Dehydrogenase"/>
    <property type="match status" value="1"/>
</dbReference>
<evidence type="ECO:0000313" key="4">
    <source>
        <dbReference type="EMBL" id="MBI4595696.1"/>
    </source>
</evidence>
<evidence type="ECO:0000313" key="5">
    <source>
        <dbReference type="Proteomes" id="UP000772181"/>
    </source>
</evidence>
<sequence length="331" mass="35862">MIRNLPRIAITMGDPAGIGAEIIAKTLDRGSICRYCQPVVIGCAWLFQKTIHNLGLQVDFKIIDKIEEKLAEGNLFLVRRLLNPSFIMGQASKEGGKAALDYIEEGVTLAQSGFVEAIVTAPINKEAIKLAGSTFPGHTEFLAYLTGTKKFAMMLTSSKLRVVLVTTHVALTQVASLLTTEEIFDKILLSHDFLKRFGIKEPRVGVASLNPHGGEHGIFGREEEIIGPAVDKAVEEGIAVYGPLPADTLFYRALQGEFDVIVAMYHDQGLIPIKITSFGRAVNVTLGLPIIRTSVDHGTAYDIVGKGIADPGSLEEAVKLAAELVRRRTAL</sequence>
<dbReference type="GO" id="GO:0050570">
    <property type="term" value="F:4-hydroxythreonine-4-phosphate dehydrogenase activity"/>
    <property type="evidence" value="ECO:0007669"/>
    <property type="project" value="UniProtKB-EC"/>
</dbReference>
<dbReference type="GO" id="GO:0046872">
    <property type="term" value="F:metal ion binding"/>
    <property type="evidence" value="ECO:0007669"/>
    <property type="project" value="UniProtKB-KW"/>
</dbReference>
<dbReference type="GO" id="GO:0051287">
    <property type="term" value="F:NAD binding"/>
    <property type="evidence" value="ECO:0007669"/>
    <property type="project" value="InterPro"/>
</dbReference>
<dbReference type="PANTHER" id="PTHR30004">
    <property type="entry name" value="4-HYDROXYTHREONINE-4-PHOSPHATE DEHYDROGENASE"/>
    <property type="match status" value="1"/>
</dbReference>
<dbReference type="EC" id="1.1.1.262" evidence="4"/>
<proteinExistence type="predicted"/>
<evidence type="ECO:0000256" key="1">
    <source>
        <dbReference type="ARBA" id="ARBA00022723"/>
    </source>
</evidence>
<dbReference type="SUPFAM" id="SSF53659">
    <property type="entry name" value="Isocitrate/Isopropylmalate dehydrogenase-like"/>
    <property type="match status" value="1"/>
</dbReference>
<organism evidence="4 5">
    <name type="scientific">Tectimicrobiota bacterium</name>
    <dbReference type="NCBI Taxonomy" id="2528274"/>
    <lineage>
        <taxon>Bacteria</taxon>
        <taxon>Pseudomonadati</taxon>
        <taxon>Nitrospinota/Tectimicrobiota group</taxon>
        <taxon>Candidatus Tectimicrobiota</taxon>
    </lineage>
</organism>
<dbReference type="NCBIfam" id="TIGR00557">
    <property type="entry name" value="pdxA"/>
    <property type="match status" value="1"/>
</dbReference>
<keyword evidence="3" id="KW-0520">NAD</keyword>
<dbReference type="Proteomes" id="UP000772181">
    <property type="component" value="Unassembled WGS sequence"/>
</dbReference>
<dbReference type="InterPro" id="IPR005255">
    <property type="entry name" value="PdxA_fam"/>
</dbReference>
<protein>
    <submittedName>
        <fullName evidence="4">4-hydroxythreonine-4-phosphate dehydrogenase PdxA</fullName>
        <ecNumber evidence="4">1.1.1.262</ecNumber>
    </submittedName>
</protein>
<dbReference type="EMBL" id="JACQWF010000224">
    <property type="protein sequence ID" value="MBI4595696.1"/>
    <property type="molecule type" value="Genomic_DNA"/>
</dbReference>
<dbReference type="Pfam" id="PF04166">
    <property type="entry name" value="PdxA"/>
    <property type="match status" value="1"/>
</dbReference>
<gene>
    <name evidence="4" type="primary">pdxA</name>
    <name evidence="4" type="ORF">HY730_04865</name>
</gene>
<evidence type="ECO:0000256" key="3">
    <source>
        <dbReference type="ARBA" id="ARBA00023027"/>
    </source>
</evidence>
<comment type="caution">
    <text evidence="4">The sequence shown here is derived from an EMBL/GenBank/DDBJ whole genome shotgun (WGS) entry which is preliminary data.</text>
</comment>